<gene>
    <name evidence="7" type="ORF">SFRICE_009772</name>
</gene>
<sequence>MKTSKSPEKTEITPSKKKLKQARLPFKLISDVSPKPAAPQTRKRKLSASDTDTVTKIGKISKENDLVEEAVIISDDDSKSGENPSKEDKSMNPFVKLVDTAWKKKLQKSKKKKGGKKSSKTLSNGSVEVEDGTDSADNKEPDSEMMDVDETPSTELNGSQTDSEETASNTEMTTSSPKQQTATKSSPKSKTTSKSPKSSPKDKNTLKSPLKSQTTSKSPAKGQARTKSSPKSETTTQSSPQKKSPTKSEPNEVIILEDSTNPDDTKQPEIDTAEENNTTKNYEDPDNDTTQNSEVNDTSTVEEVSENSEKANNKKSPSKKAPAVNQITPKRSARNITKAEQNNNSKGSPSKLNESMTSEASTPKQGSKTSRSSSVTNSQGDVSLNESATSANLTPKQKRLESAKKKEEREKEKQEREKKRQQEKEERAKLKQEKEDQKKKEREEKEEAKRKEKEEKEEQRRKEKEEKEKQKELEKKIREEKEEMKRKEKEEKEEQRKKEKEAREEERRKKQEALELEKQEQELKKKKAAEAFVNFFVPKQKTDKEQTTDSCISKTSMLSNFMIKNDMRLAPLVRVDMSQDRKEELVKLIEKQTVSEKGLYLNCLKDGTNKPLSSGKTWPLSDKDDDDVMIVEDELPMPDDAGEILTCEPAQREKLRPKLLSFHENRRPPYWGTWRKKSASVKPRRPFGQDEKQLDYEVDSDEEWEEEQEGESIDGSAAGSDDEQDADEYEVDNVVFVPHGYLSDEEATMDEDDMLSLSPETQKQRLKHLEDEFESEMKKPTEKLKPRMYGLLWETADGGKPEKCVDALWNYFGKLSMIMNDPTPLLQPASEPEETEKKKVKKKKVPKEPTEGEPKPKSPKNEKKRKSKADEKEKTPKSETKKNVPEAKKNQPGINMFLKNNAKEPRKPDKYGTGNQLSSNHSNSFNLWIIYYLYLRYWVRQKDISWVRKEITLVQDE</sequence>
<dbReference type="GO" id="GO:0006281">
    <property type="term" value="P:DNA repair"/>
    <property type="evidence" value="ECO:0007669"/>
    <property type="project" value="UniProtKB-KW"/>
</dbReference>
<feature type="compositionally biased region" description="Polar residues" evidence="5">
    <location>
        <begin position="381"/>
        <end position="395"/>
    </location>
</feature>
<feature type="compositionally biased region" description="Polar residues" evidence="5">
    <location>
        <begin position="206"/>
        <end position="218"/>
    </location>
</feature>
<feature type="compositionally biased region" description="Low complexity" evidence="5">
    <location>
        <begin position="183"/>
        <end position="198"/>
    </location>
</feature>
<feature type="region of interest" description="Disordered" evidence="5">
    <location>
        <begin position="745"/>
        <end position="781"/>
    </location>
</feature>
<organism evidence="7">
    <name type="scientific">Spodoptera frugiperda</name>
    <name type="common">Fall armyworm</name>
    <dbReference type="NCBI Taxonomy" id="7108"/>
    <lineage>
        <taxon>Eukaryota</taxon>
        <taxon>Metazoa</taxon>
        <taxon>Ecdysozoa</taxon>
        <taxon>Arthropoda</taxon>
        <taxon>Hexapoda</taxon>
        <taxon>Insecta</taxon>
        <taxon>Pterygota</taxon>
        <taxon>Neoptera</taxon>
        <taxon>Endopterygota</taxon>
        <taxon>Lepidoptera</taxon>
        <taxon>Glossata</taxon>
        <taxon>Ditrysia</taxon>
        <taxon>Noctuoidea</taxon>
        <taxon>Noctuidae</taxon>
        <taxon>Amphipyrinae</taxon>
        <taxon>Spodoptera</taxon>
    </lineage>
</organism>
<feature type="compositionally biased region" description="Basic and acidic residues" evidence="5">
    <location>
        <begin position="846"/>
        <end position="861"/>
    </location>
</feature>
<feature type="compositionally biased region" description="Acidic residues" evidence="5">
    <location>
        <begin position="745"/>
        <end position="754"/>
    </location>
</feature>
<feature type="compositionally biased region" description="Acidic residues" evidence="5">
    <location>
        <begin position="720"/>
        <end position="731"/>
    </location>
</feature>
<feature type="compositionally biased region" description="Basic and acidic residues" evidence="5">
    <location>
        <begin position="76"/>
        <end position="90"/>
    </location>
</feature>
<dbReference type="PANTHER" id="PTHR15272:SF0">
    <property type="entry name" value="CHROMATIN ASSEMBLY FACTOR 1 SUBUNIT A"/>
    <property type="match status" value="1"/>
</dbReference>
<feature type="compositionally biased region" description="Polar residues" evidence="5">
    <location>
        <begin position="326"/>
        <end position="363"/>
    </location>
</feature>
<feature type="compositionally biased region" description="Acidic residues" evidence="5">
    <location>
        <begin position="143"/>
        <end position="152"/>
    </location>
</feature>
<feature type="compositionally biased region" description="Acidic residues" evidence="5">
    <location>
        <begin position="696"/>
        <end position="712"/>
    </location>
</feature>
<evidence type="ECO:0000256" key="3">
    <source>
        <dbReference type="ARBA" id="ARBA00023204"/>
    </source>
</evidence>
<keyword evidence="2" id="KW-0227">DNA damage</keyword>
<feature type="region of interest" description="Disordered" evidence="5">
    <location>
        <begin position="71"/>
        <end position="523"/>
    </location>
</feature>
<feature type="compositionally biased region" description="Low complexity" evidence="5">
    <location>
        <begin position="364"/>
        <end position="380"/>
    </location>
</feature>
<dbReference type="GO" id="GO:0033186">
    <property type="term" value="C:CAF-1 complex"/>
    <property type="evidence" value="ECO:0007669"/>
    <property type="project" value="TreeGrafter"/>
</dbReference>
<keyword evidence="3" id="KW-0234">DNA repair</keyword>
<name>A0A2H1WD95_SPOFR</name>
<feature type="compositionally biased region" description="Polar residues" evidence="5">
    <location>
        <begin position="288"/>
        <end position="297"/>
    </location>
</feature>
<evidence type="ECO:0000313" key="7">
    <source>
        <dbReference type="EMBL" id="SOQ51033.1"/>
    </source>
</evidence>
<proteinExistence type="predicted"/>
<feature type="region of interest" description="Disordered" evidence="5">
    <location>
        <begin position="823"/>
        <end position="915"/>
    </location>
</feature>
<dbReference type="Pfam" id="PF12253">
    <property type="entry name" value="CAF1A_dimeriz"/>
    <property type="match status" value="1"/>
</dbReference>
<reference evidence="7" key="1">
    <citation type="submission" date="2016-07" db="EMBL/GenBank/DDBJ databases">
        <authorList>
            <person name="Bretaudeau A."/>
        </authorList>
    </citation>
    <scope>NUCLEOTIDE SEQUENCE</scope>
    <source>
        <strain evidence="7">Rice</strain>
        <tissue evidence="7">Whole body</tissue>
    </source>
</reference>
<feature type="region of interest" description="Disordered" evidence="5">
    <location>
        <begin position="665"/>
        <end position="733"/>
    </location>
</feature>
<feature type="compositionally biased region" description="Polar residues" evidence="5">
    <location>
        <begin position="153"/>
        <end position="182"/>
    </location>
</feature>
<evidence type="ECO:0000256" key="5">
    <source>
        <dbReference type="SAM" id="MobiDB-lite"/>
    </source>
</evidence>
<accession>A0A2H1WD95</accession>
<evidence type="ECO:0000256" key="1">
    <source>
        <dbReference type="ARBA" id="ARBA00004123"/>
    </source>
</evidence>
<dbReference type="AlphaFoldDB" id="A0A2H1WD95"/>
<dbReference type="GO" id="GO:0006260">
    <property type="term" value="P:DNA replication"/>
    <property type="evidence" value="ECO:0007669"/>
    <property type="project" value="UniProtKB-KW"/>
</dbReference>
<dbReference type="EMBL" id="ODYU01007878">
    <property type="protein sequence ID" value="SOQ51033.1"/>
    <property type="molecule type" value="Genomic_DNA"/>
</dbReference>
<evidence type="ECO:0000256" key="2">
    <source>
        <dbReference type="ARBA" id="ARBA00022763"/>
    </source>
</evidence>
<feature type="compositionally biased region" description="Basic and acidic residues" evidence="5">
    <location>
        <begin position="398"/>
        <end position="523"/>
    </location>
</feature>
<evidence type="ECO:0000259" key="6">
    <source>
        <dbReference type="Pfam" id="PF12253"/>
    </source>
</evidence>
<keyword evidence="4" id="KW-0539">Nucleus</keyword>
<feature type="region of interest" description="Disordered" evidence="5">
    <location>
        <begin position="1"/>
        <end position="53"/>
    </location>
</feature>
<dbReference type="GO" id="GO:0006334">
    <property type="term" value="P:nucleosome assembly"/>
    <property type="evidence" value="ECO:0007669"/>
    <property type="project" value="TreeGrafter"/>
</dbReference>
<feature type="compositionally biased region" description="Basic and acidic residues" evidence="5">
    <location>
        <begin position="1"/>
        <end position="11"/>
    </location>
</feature>
<dbReference type="GO" id="GO:0005634">
    <property type="term" value="C:nucleus"/>
    <property type="evidence" value="ECO:0007669"/>
    <property type="project" value="UniProtKB-SubCell"/>
</dbReference>
<feature type="compositionally biased region" description="Basic and acidic residues" evidence="5">
    <location>
        <begin position="901"/>
        <end position="910"/>
    </location>
</feature>
<dbReference type="InterPro" id="IPR022043">
    <property type="entry name" value="CAF1A_DD"/>
</dbReference>
<feature type="compositionally biased region" description="Low complexity" evidence="5">
    <location>
        <begin position="226"/>
        <end position="243"/>
    </location>
</feature>
<feature type="compositionally biased region" description="Basic and acidic residues" evidence="5">
    <location>
        <begin position="868"/>
        <end position="889"/>
    </location>
</feature>
<evidence type="ECO:0000256" key="4">
    <source>
        <dbReference type="ARBA" id="ARBA00023242"/>
    </source>
</evidence>
<feature type="compositionally biased region" description="Basic residues" evidence="5">
    <location>
        <begin position="674"/>
        <end position="685"/>
    </location>
</feature>
<feature type="compositionally biased region" description="Basic and acidic residues" evidence="5">
    <location>
        <begin position="767"/>
        <end position="781"/>
    </location>
</feature>
<feature type="compositionally biased region" description="Basic residues" evidence="5">
    <location>
        <begin position="103"/>
        <end position="119"/>
    </location>
</feature>
<protein>
    <submittedName>
        <fullName evidence="7">SFRICE_009772</fullName>
    </submittedName>
</protein>
<dbReference type="PANTHER" id="PTHR15272">
    <property type="entry name" value="CHROMATIN ASSEMBLY FACTOR 1 SUBUNIT A CAF-1 SUBUNIT A"/>
    <property type="match status" value="1"/>
</dbReference>
<feature type="domain" description="Chromatin assembly factor 1 subunit A dimerization" evidence="6">
    <location>
        <begin position="658"/>
        <end position="728"/>
    </location>
</feature>
<comment type="subcellular location">
    <subcellularLocation>
        <location evidence="1">Nucleus</location>
    </subcellularLocation>
</comment>